<feature type="transmembrane region" description="Helical" evidence="6">
    <location>
        <begin position="200"/>
        <end position="225"/>
    </location>
</feature>
<dbReference type="GO" id="GO:0005802">
    <property type="term" value="C:trans-Golgi network"/>
    <property type="evidence" value="ECO:0007669"/>
    <property type="project" value="TreeGrafter"/>
</dbReference>
<evidence type="ECO:0000313" key="9">
    <source>
        <dbReference type="EMBL" id="GME72316.1"/>
    </source>
</evidence>
<gene>
    <name evidence="9" type="ORF">Cboi02_000355600</name>
</gene>
<protein>
    <recommendedName>
        <fullName evidence="6">Protein YIP</fullName>
    </recommendedName>
</protein>
<reference evidence="9" key="1">
    <citation type="submission" date="2023-04" db="EMBL/GenBank/DDBJ databases">
        <title>Candida boidinii NBRC 10035.</title>
        <authorList>
            <person name="Ichikawa N."/>
            <person name="Sato H."/>
            <person name="Tonouchi N."/>
        </authorList>
    </citation>
    <scope>NUCLEOTIDE SEQUENCE</scope>
    <source>
        <strain evidence="9">NBRC 10035</strain>
    </source>
</reference>
<evidence type="ECO:0000256" key="5">
    <source>
        <dbReference type="ARBA" id="ARBA00023136"/>
    </source>
</evidence>
<keyword evidence="3 6" id="KW-0812">Transmembrane</keyword>
<dbReference type="InterPro" id="IPR045231">
    <property type="entry name" value="Yip1/4-like"/>
</dbReference>
<comment type="subcellular location">
    <subcellularLocation>
        <location evidence="6">Golgi apparatus membrane</location>
        <topology evidence="6">Multi-pass membrane protein</topology>
    </subcellularLocation>
    <subcellularLocation>
        <location evidence="1">Membrane</location>
        <topology evidence="1">Multi-pass membrane protein</topology>
    </subcellularLocation>
</comment>
<dbReference type="OrthoDB" id="440385at2759"/>
<comment type="caution">
    <text evidence="9">The sequence shown here is derived from an EMBL/GenBank/DDBJ whole genome shotgun (WGS) entry which is preliminary data.</text>
</comment>
<evidence type="ECO:0000256" key="6">
    <source>
        <dbReference type="RuleBase" id="RU361264"/>
    </source>
</evidence>
<evidence type="ECO:0000313" key="10">
    <source>
        <dbReference type="Proteomes" id="UP001165120"/>
    </source>
</evidence>
<feature type="domain" description="Yip1" evidence="8">
    <location>
        <begin position="102"/>
        <end position="248"/>
    </location>
</feature>
<name>A0A9W6WHY1_CANBO</name>
<evidence type="ECO:0000256" key="2">
    <source>
        <dbReference type="ARBA" id="ARBA00010596"/>
    </source>
</evidence>
<feature type="compositionally biased region" description="Polar residues" evidence="7">
    <location>
        <begin position="1"/>
        <end position="13"/>
    </location>
</feature>
<dbReference type="GO" id="GO:0006888">
    <property type="term" value="P:endoplasmic reticulum to Golgi vesicle-mediated transport"/>
    <property type="evidence" value="ECO:0007669"/>
    <property type="project" value="InterPro"/>
</dbReference>
<proteinExistence type="inferred from homology"/>
<feature type="compositionally biased region" description="Low complexity" evidence="7">
    <location>
        <begin position="14"/>
        <end position="33"/>
    </location>
</feature>
<keyword evidence="4 6" id="KW-1133">Transmembrane helix</keyword>
<feature type="transmembrane region" description="Helical" evidence="6">
    <location>
        <begin position="117"/>
        <end position="136"/>
    </location>
</feature>
<feature type="transmembrane region" description="Helical" evidence="6">
    <location>
        <begin position="232"/>
        <end position="252"/>
    </location>
</feature>
<dbReference type="AlphaFoldDB" id="A0A9W6WHY1"/>
<dbReference type="GO" id="GO:0048280">
    <property type="term" value="P:vesicle fusion with Golgi apparatus"/>
    <property type="evidence" value="ECO:0007669"/>
    <property type="project" value="TreeGrafter"/>
</dbReference>
<evidence type="ECO:0000256" key="1">
    <source>
        <dbReference type="ARBA" id="ARBA00004141"/>
    </source>
</evidence>
<comment type="similarity">
    <text evidence="2 6">Belongs to the YIP1 family.</text>
</comment>
<evidence type="ECO:0000256" key="7">
    <source>
        <dbReference type="SAM" id="MobiDB-lite"/>
    </source>
</evidence>
<accession>A0A9W6WHY1</accession>
<evidence type="ECO:0000256" key="4">
    <source>
        <dbReference type="ARBA" id="ARBA00022989"/>
    </source>
</evidence>
<dbReference type="PANTHER" id="PTHR21236">
    <property type="entry name" value="GOLGI MEMBRANE PROTEIN YIP1"/>
    <property type="match status" value="1"/>
</dbReference>
<feature type="region of interest" description="Disordered" evidence="7">
    <location>
        <begin position="1"/>
        <end position="42"/>
    </location>
</feature>
<feature type="transmembrane region" description="Helical" evidence="6">
    <location>
        <begin position="142"/>
        <end position="159"/>
    </location>
</feature>
<dbReference type="Pfam" id="PF04893">
    <property type="entry name" value="Yip1"/>
    <property type="match status" value="1"/>
</dbReference>
<dbReference type="InterPro" id="IPR006977">
    <property type="entry name" value="Yip1_dom"/>
</dbReference>
<dbReference type="EMBL" id="BSXN01001250">
    <property type="protein sequence ID" value="GME72316.1"/>
    <property type="molecule type" value="Genomic_DNA"/>
</dbReference>
<feature type="transmembrane region" description="Helical" evidence="6">
    <location>
        <begin position="171"/>
        <end position="194"/>
    </location>
</feature>
<dbReference type="Proteomes" id="UP001165120">
    <property type="component" value="Unassembled WGS sequence"/>
</dbReference>
<dbReference type="GO" id="GO:0000139">
    <property type="term" value="C:Golgi membrane"/>
    <property type="evidence" value="ECO:0007669"/>
    <property type="project" value="UniProtKB-SubCell"/>
</dbReference>
<organism evidence="9 10">
    <name type="scientific">Candida boidinii</name>
    <name type="common">Yeast</name>
    <dbReference type="NCBI Taxonomy" id="5477"/>
    <lineage>
        <taxon>Eukaryota</taxon>
        <taxon>Fungi</taxon>
        <taxon>Dikarya</taxon>
        <taxon>Ascomycota</taxon>
        <taxon>Saccharomycotina</taxon>
        <taxon>Pichiomycetes</taxon>
        <taxon>Pichiales</taxon>
        <taxon>Pichiaceae</taxon>
        <taxon>Ogataea</taxon>
        <taxon>Ogataea/Candida clade</taxon>
    </lineage>
</organism>
<evidence type="ECO:0000256" key="3">
    <source>
        <dbReference type="ARBA" id="ARBA00022692"/>
    </source>
</evidence>
<keyword evidence="10" id="KW-1185">Reference proteome</keyword>
<sequence>MSYYQQQPNIYGGQNQNDFQSQQQQSQPVQSPFYSGSSSNLPTGSMNFTNTYSDMAGSMMDQPLSTGIIAAFSTTGYPGEPSLLAELGINFGHIKGKTMAVLNPRASRISDEIANDADLSGPLIFCLLFGTFLLLAGKTHFGYIYGVALFGTISLHWLFKLMGQQTTSLDIMKTASVIGYCLLPLVIISGVAVFSDLDGLFGYCLAILCVCWCTYSASGFFVSVLKLENARVLIAYPLSMFYSVFALMAIFVEKEQLSSQL</sequence>
<keyword evidence="5 6" id="KW-0472">Membrane</keyword>
<dbReference type="PANTHER" id="PTHR21236:SF2">
    <property type="entry name" value="PROTEIN YIPF"/>
    <property type="match status" value="1"/>
</dbReference>
<evidence type="ECO:0000259" key="8">
    <source>
        <dbReference type="Pfam" id="PF04893"/>
    </source>
</evidence>